<dbReference type="RefSeq" id="WP_330395835.1">
    <property type="nucleotide sequence ID" value="NZ_CP178353.1"/>
</dbReference>
<dbReference type="InterPro" id="IPR025957">
    <property type="entry name" value="Cys_rich_KTR"/>
</dbReference>
<dbReference type="Pfam" id="PF14205">
    <property type="entry name" value="Cys_rich_KTR"/>
    <property type="match status" value="1"/>
</dbReference>
<keyword evidence="2" id="KW-1185">Reference proteome</keyword>
<sequence>MKDTVKRSEWVLCPLYRGKTRLKLLPENVLKNFPLFCPKCRREMLISAEQFTVSVVMK</sequence>
<accession>A0A252F724</accession>
<proteinExistence type="predicted"/>
<protein>
    <submittedName>
        <fullName evidence="1">Conjugal transfer protein</fullName>
    </submittedName>
</protein>
<organism evidence="1 2">
    <name type="scientific">Butyricicoccus porcorum</name>
    <dbReference type="NCBI Taxonomy" id="1945634"/>
    <lineage>
        <taxon>Bacteria</taxon>
        <taxon>Bacillati</taxon>
        <taxon>Bacillota</taxon>
        <taxon>Clostridia</taxon>
        <taxon>Eubacteriales</taxon>
        <taxon>Butyricicoccaceae</taxon>
        <taxon>Butyricicoccus</taxon>
    </lineage>
</organism>
<gene>
    <name evidence="1" type="ORF">CBW42_02845</name>
</gene>
<evidence type="ECO:0000313" key="1">
    <source>
        <dbReference type="EMBL" id="OUM21522.1"/>
    </source>
</evidence>
<comment type="caution">
    <text evidence="1">The sequence shown here is derived from an EMBL/GenBank/DDBJ whole genome shotgun (WGS) entry which is preliminary data.</text>
</comment>
<reference evidence="1 2" key="1">
    <citation type="submission" date="2017-05" db="EMBL/GenBank/DDBJ databases">
        <title>Butyricicoccus porcorum sp. nov. a butyrate-producing bacterium from the swine intestinal tract.</title>
        <authorList>
            <person name="Trachsel J."/>
            <person name="Humphrey S."/>
            <person name="Allen H.K."/>
        </authorList>
    </citation>
    <scope>NUCLEOTIDE SEQUENCE [LARGE SCALE GENOMIC DNA]</scope>
    <source>
        <strain evidence="1">BB10</strain>
    </source>
</reference>
<name>A0A252F724_9FIRM</name>
<dbReference type="EMBL" id="NHOC01000002">
    <property type="protein sequence ID" value="OUM21522.1"/>
    <property type="molecule type" value="Genomic_DNA"/>
</dbReference>
<evidence type="ECO:0000313" key="2">
    <source>
        <dbReference type="Proteomes" id="UP000194903"/>
    </source>
</evidence>
<dbReference type="AlphaFoldDB" id="A0A252F724"/>
<dbReference type="Proteomes" id="UP000194903">
    <property type="component" value="Unassembled WGS sequence"/>
</dbReference>